<evidence type="ECO:0000313" key="1">
    <source>
        <dbReference type="EMBL" id="AGA33765.1"/>
    </source>
</evidence>
<accession>L0DXR8</accession>
<dbReference type="AlphaFoldDB" id="L0DXR8"/>
<sequence>MALVCPTGEDPRAFDWRPCAGHDPVLLVRAGPTDGDQVRGLIEALIRDDTDRVLDATTGALYVAQEVAHAA</sequence>
<dbReference type="HOGENOM" id="CLU_2738788_0_0_6"/>
<proteinExistence type="predicted"/>
<organism evidence="1 2">
    <name type="scientific">Thioalkalivibrio nitratireducens (strain DSM 14787 / UNIQEM 213 / ALEN2)</name>
    <dbReference type="NCBI Taxonomy" id="1255043"/>
    <lineage>
        <taxon>Bacteria</taxon>
        <taxon>Pseudomonadati</taxon>
        <taxon>Pseudomonadota</taxon>
        <taxon>Gammaproteobacteria</taxon>
        <taxon>Chromatiales</taxon>
        <taxon>Ectothiorhodospiraceae</taxon>
        <taxon>Thioalkalivibrio</taxon>
    </lineage>
</organism>
<evidence type="ECO:0000313" key="2">
    <source>
        <dbReference type="Proteomes" id="UP000010809"/>
    </source>
</evidence>
<dbReference type="KEGG" id="tni:TVNIR_2105"/>
<dbReference type="EMBL" id="CP003989">
    <property type="protein sequence ID" value="AGA33765.1"/>
    <property type="molecule type" value="Genomic_DNA"/>
</dbReference>
<name>L0DXR8_THIND</name>
<protein>
    <submittedName>
        <fullName evidence="1">Uncharacterized protein</fullName>
    </submittedName>
</protein>
<dbReference type="Proteomes" id="UP000010809">
    <property type="component" value="Chromosome"/>
</dbReference>
<dbReference type="STRING" id="1255043.TVNIR_2105"/>
<reference evidence="1" key="1">
    <citation type="submission" date="2015-12" db="EMBL/GenBank/DDBJ databases">
        <authorList>
            <person name="Tikhonova T.V."/>
            <person name="Pavlov A.R."/>
            <person name="Beletsky A.V."/>
            <person name="Mardanov A.V."/>
            <person name="Sorokin D.Y."/>
            <person name="Ravin N.V."/>
            <person name="Popov V.O."/>
        </authorList>
    </citation>
    <scope>NUCLEOTIDE SEQUENCE</scope>
    <source>
        <strain evidence="1">DSM 14787</strain>
    </source>
</reference>
<keyword evidence="2" id="KW-1185">Reference proteome</keyword>
<gene>
    <name evidence="1" type="ordered locus">TVNIR_2105</name>
</gene>
<dbReference type="PATRIC" id="fig|1255043.3.peg.2127"/>